<gene>
    <name evidence="2" type="ORF">COT97_00225</name>
</gene>
<dbReference type="Proteomes" id="UP000229901">
    <property type="component" value="Unassembled WGS sequence"/>
</dbReference>
<dbReference type="EMBL" id="PFAP01000001">
    <property type="protein sequence ID" value="PIR94672.1"/>
    <property type="molecule type" value="Genomic_DNA"/>
</dbReference>
<evidence type="ECO:0000313" key="2">
    <source>
        <dbReference type="EMBL" id="PIR94672.1"/>
    </source>
</evidence>
<sequence length="213" mass="24096">MTHEDPTLIMNQPPKNEQEFSNENIDRIVAENIRMLKTEGRALSGDESMGGNAGIMDVPGLNVTLTCKGLNAYYDKFGTLRQFTNYPNEIKGDNWRHVIFRTGVDMQYFTQQQKIPAELIVGFGDMESMSPEQQKIFATTMNKFNVEVSKSFHDLEIAIALMETVTLSNGKKMPAAKLLERLEAVRFDQGSTALIPREHGLRFKVIDLMSTEK</sequence>
<name>A0A2H0V6J1_9BACT</name>
<feature type="region of interest" description="Disordered" evidence="1">
    <location>
        <begin position="1"/>
        <end position="22"/>
    </location>
</feature>
<comment type="caution">
    <text evidence="2">The sequence shown here is derived from an EMBL/GenBank/DDBJ whole genome shotgun (WGS) entry which is preliminary data.</text>
</comment>
<evidence type="ECO:0000256" key="1">
    <source>
        <dbReference type="SAM" id="MobiDB-lite"/>
    </source>
</evidence>
<dbReference type="AlphaFoldDB" id="A0A2H0V6J1"/>
<accession>A0A2H0V6J1</accession>
<evidence type="ECO:0000313" key="3">
    <source>
        <dbReference type="Proteomes" id="UP000229901"/>
    </source>
</evidence>
<proteinExistence type="predicted"/>
<protein>
    <submittedName>
        <fullName evidence="2">Uncharacterized protein</fullName>
    </submittedName>
</protein>
<organism evidence="2 3">
    <name type="scientific">Candidatus Falkowbacteria bacterium CG10_big_fil_rev_8_21_14_0_10_39_11</name>
    <dbReference type="NCBI Taxonomy" id="1974565"/>
    <lineage>
        <taxon>Bacteria</taxon>
        <taxon>Candidatus Falkowiibacteriota</taxon>
    </lineage>
</organism>
<reference evidence="3" key="1">
    <citation type="submission" date="2017-09" db="EMBL/GenBank/DDBJ databases">
        <title>Depth-based differentiation of microbial function through sediment-hosted aquifers and enrichment of novel symbionts in the deep terrestrial subsurface.</title>
        <authorList>
            <person name="Probst A.J."/>
            <person name="Ladd B."/>
            <person name="Jarett J.K."/>
            <person name="Geller-Mcgrath D.E."/>
            <person name="Sieber C.M.K."/>
            <person name="Emerson J.B."/>
            <person name="Anantharaman K."/>
            <person name="Thomas B.C."/>
            <person name="Malmstrom R."/>
            <person name="Stieglmeier M."/>
            <person name="Klingl A."/>
            <person name="Woyke T."/>
            <person name="Ryan C.M."/>
            <person name="Banfield J.F."/>
        </authorList>
    </citation>
    <scope>NUCLEOTIDE SEQUENCE [LARGE SCALE GENOMIC DNA]</scope>
</reference>
<feature type="compositionally biased region" description="Polar residues" evidence="1">
    <location>
        <begin position="9"/>
        <end position="22"/>
    </location>
</feature>